<dbReference type="AlphaFoldDB" id="A0AAF0GPJ3"/>
<dbReference type="Proteomes" id="UP001179858">
    <property type="component" value="Chromosome"/>
</dbReference>
<keyword evidence="2" id="KW-0472">Membrane</keyword>
<feature type="domain" description="LysM" evidence="3">
    <location>
        <begin position="189"/>
        <end position="234"/>
    </location>
</feature>
<feature type="compositionally biased region" description="Basic and acidic residues" evidence="1">
    <location>
        <begin position="1"/>
        <end position="18"/>
    </location>
</feature>
<dbReference type="PROSITE" id="PS51782">
    <property type="entry name" value="LYSM"/>
    <property type="match status" value="1"/>
</dbReference>
<feature type="compositionally biased region" description="Low complexity" evidence="1">
    <location>
        <begin position="127"/>
        <end position="187"/>
    </location>
</feature>
<name>A0AAF0GPJ3_LATSK</name>
<evidence type="ECO:0000313" key="4">
    <source>
        <dbReference type="EMBL" id="WGI18294.1"/>
    </source>
</evidence>
<evidence type="ECO:0000259" key="3">
    <source>
        <dbReference type="PROSITE" id="PS51782"/>
    </source>
</evidence>
<feature type="compositionally biased region" description="Basic and acidic residues" evidence="1">
    <location>
        <begin position="101"/>
        <end position="126"/>
    </location>
</feature>
<organism evidence="4 5">
    <name type="scientific">Latilactobacillus sakei</name>
    <name type="common">Lactobacillus sakei</name>
    <dbReference type="NCBI Taxonomy" id="1599"/>
    <lineage>
        <taxon>Bacteria</taxon>
        <taxon>Bacillati</taxon>
        <taxon>Bacillota</taxon>
        <taxon>Bacilli</taxon>
        <taxon>Lactobacillales</taxon>
        <taxon>Lactobacillaceae</taxon>
        <taxon>Latilactobacillus</taxon>
    </lineage>
</organism>
<feature type="region of interest" description="Disordered" evidence="1">
    <location>
        <begin position="87"/>
        <end position="191"/>
    </location>
</feature>
<protein>
    <submittedName>
        <fullName evidence="4">LysM domain-containing protein</fullName>
    </submittedName>
</protein>
<evidence type="ECO:0000313" key="5">
    <source>
        <dbReference type="Proteomes" id="UP001179858"/>
    </source>
</evidence>
<dbReference type="InterPro" id="IPR018392">
    <property type="entry name" value="LysM"/>
</dbReference>
<dbReference type="SMART" id="SM00257">
    <property type="entry name" value="LysM"/>
    <property type="match status" value="1"/>
</dbReference>
<reference evidence="4" key="1">
    <citation type="submission" date="2023-04" db="EMBL/GenBank/DDBJ databases">
        <title>Novel strain of Lactilactobacillus sakei and use thereof.</title>
        <authorList>
            <person name="Kim S.Y."/>
        </authorList>
    </citation>
    <scope>NUCLEOTIDE SEQUENCE</scope>
    <source>
        <strain evidence="4">HUP1</strain>
    </source>
</reference>
<dbReference type="EMBL" id="CP122959">
    <property type="protein sequence ID" value="WGI18294.1"/>
    <property type="molecule type" value="Genomic_DNA"/>
</dbReference>
<dbReference type="Pfam" id="PF01476">
    <property type="entry name" value="LysM"/>
    <property type="match status" value="1"/>
</dbReference>
<evidence type="ECO:0000256" key="1">
    <source>
        <dbReference type="SAM" id="MobiDB-lite"/>
    </source>
</evidence>
<accession>A0AAF0GPJ3</accession>
<dbReference type="Gene3D" id="3.10.350.10">
    <property type="entry name" value="LysM domain"/>
    <property type="match status" value="1"/>
</dbReference>
<keyword evidence="2" id="KW-1133">Transmembrane helix</keyword>
<proteinExistence type="predicted"/>
<dbReference type="RefSeq" id="WP_280102531.1">
    <property type="nucleotide sequence ID" value="NZ_CP122959.1"/>
</dbReference>
<feature type="transmembrane region" description="Helical" evidence="2">
    <location>
        <begin position="46"/>
        <end position="68"/>
    </location>
</feature>
<dbReference type="CDD" id="cd00118">
    <property type="entry name" value="LysM"/>
    <property type="match status" value="1"/>
</dbReference>
<feature type="region of interest" description="Disordered" evidence="1">
    <location>
        <begin position="1"/>
        <end position="30"/>
    </location>
</feature>
<dbReference type="InterPro" id="IPR036779">
    <property type="entry name" value="LysM_dom_sf"/>
</dbReference>
<evidence type="ECO:0000256" key="2">
    <source>
        <dbReference type="SAM" id="Phobius"/>
    </source>
</evidence>
<gene>
    <name evidence="4" type="ORF">QBD03_05920</name>
</gene>
<sequence length="235" mass="24388">MLKDDKKKQDNPTEEKPWESQFDDDRDDKGNLSRVAAKSKEKGNTYFAIILAVLLVLMIAFPIIAYTVHSSRANRPGLEDSKIVVKTADSEKSKSKSTAKKAKEASESQEAAESKAASESKAKADSEAASAKSASESAKAQEASEQAASQQQAAADSASQQAASESAASSSQSQAEASSSSSSSETAGGTYTLKQGEGLYRAAANNGMSLSELLALNPGLTANSSVAPGTALKVK</sequence>
<keyword evidence="2" id="KW-0812">Transmembrane</keyword>